<feature type="region of interest" description="Disordered" evidence="3">
    <location>
        <begin position="467"/>
        <end position="486"/>
    </location>
</feature>
<dbReference type="PANTHER" id="PTHR43747">
    <property type="entry name" value="FAD-BINDING PROTEIN"/>
    <property type="match status" value="1"/>
</dbReference>
<dbReference type="AlphaFoldDB" id="A0A7W3WTB4"/>
<feature type="region of interest" description="Disordered" evidence="3">
    <location>
        <begin position="122"/>
        <end position="152"/>
    </location>
</feature>
<accession>A0A7W3WTB4</accession>
<dbReference type="Gene3D" id="3.50.50.60">
    <property type="entry name" value="FAD/NAD(P)-binding domain"/>
    <property type="match status" value="1"/>
</dbReference>
<dbReference type="RefSeq" id="WP_181356214.1">
    <property type="nucleotide sequence ID" value="NZ_JABJXA010000017.1"/>
</dbReference>
<dbReference type="EMBL" id="JABJXA010000017">
    <property type="protein sequence ID" value="MBB1258128.1"/>
    <property type="molecule type" value="Genomic_DNA"/>
</dbReference>
<comment type="similarity">
    <text evidence="2">Belongs to the flavin-dependent halogenase family. Bacterial tryptophan halogenase subfamily.</text>
</comment>
<dbReference type="PRINTS" id="PR00420">
    <property type="entry name" value="RNGMNOXGNASE"/>
</dbReference>
<evidence type="ECO:0000259" key="4">
    <source>
        <dbReference type="Pfam" id="PF01494"/>
    </source>
</evidence>
<dbReference type="Proteomes" id="UP000517765">
    <property type="component" value="Unassembled WGS sequence"/>
</dbReference>
<name>A0A7W3WTB4_9ACTN</name>
<dbReference type="GO" id="GO:0016491">
    <property type="term" value="F:oxidoreductase activity"/>
    <property type="evidence" value="ECO:0007669"/>
    <property type="project" value="UniProtKB-KW"/>
</dbReference>
<evidence type="ECO:0000313" key="5">
    <source>
        <dbReference type="EMBL" id="MBB1258128.1"/>
    </source>
</evidence>
<gene>
    <name evidence="5" type="ORF">H3147_04695</name>
</gene>
<dbReference type="InterPro" id="IPR050816">
    <property type="entry name" value="Flavin-dep_Halogenase_NPB"/>
</dbReference>
<evidence type="ECO:0000256" key="1">
    <source>
        <dbReference type="ARBA" id="ARBA00023002"/>
    </source>
</evidence>
<evidence type="ECO:0000313" key="6">
    <source>
        <dbReference type="Proteomes" id="UP000517765"/>
    </source>
</evidence>
<dbReference type="PANTHER" id="PTHR43747:SF5">
    <property type="entry name" value="FAD-BINDING DOMAIN-CONTAINING PROTEIN"/>
    <property type="match status" value="1"/>
</dbReference>
<dbReference type="GO" id="GO:0071949">
    <property type="term" value="F:FAD binding"/>
    <property type="evidence" value="ECO:0007669"/>
    <property type="project" value="InterPro"/>
</dbReference>
<reference evidence="6" key="1">
    <citation type="submission" date="2020-05" db="EMBL/GenBank/DDBJ databases">
        <title>Classification of alakaliphilic streptomycetes isolated from an alkaline soil next to Lonar Crater, India and a proposal for the recognition of Streptomyces alkaliterrae sp. nov.</title>
        <authorList>
            <person name="Golinska P."/>
        </authorList>
    </citation>
    <scope>NUCLEOTIDE SEQUENCE [LARGE SCALE GENOMIC DNA]</scope>
    <source>
        <strain evidence="6">OF8</strain>
    </source>
</reference>
<proteinExistence type="inferred from homology"/>
<comment type="caution">
    <text evidence="5">The sequence shown here is derived from an EMBL/GenBank/DDBJ whole genome shotgun (WGS) entry which is preliminary data.</text>
</comment>
<evidence type="ECO:0000256" key="3">
    <source>
        <dbReference type="SAM" id="MobiDB-lite"/>
    </source>
</evidence>
<dbReference type="InterPro" id="IPR002938">
    <property type="entry name" value="FAD-bd"/>
</dbReference>
<evidence type="ECO:0000256" key="2">
    <source>
        <dbReference type="ARBA" id="ARBA00038396"/>
    </source>
</evidence>
<protein>
    <submittedName>
        <fullName evidence="5">Tryptophan 7-halogenase</fullName>
    </submittedName>
</protein>
<dbReference type="InterPro" id="IPR036188">
    <property type="entry name" value="FAD/NAD-bd_sf"/>
</dbReference>
<feature type="region of interest" description="Disordered" evidence="3">
    <location>
        <begin position="433"/>
        <end position="454"/>
    </location>
</feature>
<keyword evidence="1" id="KW-0560">Oxidoreductase</keyword>
<dbReference type="SUPFAM" id="SSF51905">
    <property type="entry name" value="FAD/NAD(P)-binding domain"/>
    <property type="match status" value="1"/>
</dbReference>
<feature type="domain" description="FAD-binding" evidence="4">
    <location>
        <begin position="4"/>
        <end position="350"/>
    </location>
</feature>
<organism evidence="5 6">
    <name type="scientific">Streptomyces alkaliterrae</name>
    <dbReference type="NCBI Taxonomy" id="2213162"/>
    <lineage>
        <taxon>Bacteria</taxon>
        <taxon>Bacillati</taxon>
        <taxon>Actinomycetota</taxon>
        <taxon>Actinomycetes</taxon>
        <taxon>Kitasatosporales</taxon>
        <taxon>Streptomycetaceae</taxon>
        <taxon>Streptomyces</taxon>
    </lineage>
</organism>
<sequence>MSEQTDVLVVGGGPAGATAAALLARQGHRVRVLERERFPRYHIGESLLPSLLPVLDVLDAREAVEAHGFVRKTGAFYGWGGQEWSLGFDEPGRPAAYSFQVVRSEFDQLLLEHARAQGADVREETRAGRVTFDDDSGADSGAGSRADRTRRAVEASWRGRDGTEGRIRFGQLVDASGRAGLLARQLHTRRVHDVFRNVATWSYWRGAAPLAAAPSGATGVFSLPDHGWLWAIPLHDGTLSVGLVTDKRSFAQSRQTTGGSPQTVYEEAIARCPLLAGMLSGARQTAPLKIETDYSYVSEVFSGPGWFLAGDAACFLDPLLSTGVHLAMYSGLLAAASIGSVLRGEVEEDAARAFYQTAYRHAYERLLILVSAFYRIHDGRDAYFRRAQQLSRRDQAPLRLHESFLNIITGVEDLHDSRTDAVDAFLRTVRRPVNGRTPHGLAGHGTSDLLPLPTTPEQAAAGLHLSLRPHPRLTATSHPGGVVRPE</sequence>
<dbReference type="Pfam" id="PF01494">
    <property type="entry name" value="FAD_binding_3"/>
    <property type="match status" value="1"/>
</dbReference>